<dbReference type="SUPFAM" id="SSF51261">
    <property type="entry name" value="Duplicated hybrid motif"/>
    <property type="match status" value="1"/>
</dbReference>
<dbReference type="Proteomes" id="UP000263900">
    <property type="component" value="Chromosome"/>
</dbReference>
<keyword evidence="4" id="KW-1185">Reference proteome</keyword>
<evidence type="ECO:0000313" key="3">
    <source>
        <dbReference type="EMBL" id="AXY76287.1"/>
    </source>
</evidence>
<dbReference type="OrthoDB" id="9810477at2"/>
<feature type="domain" description="M23ase beta-sheet core" evidence="2">
    <location>
        <begin position="138"/>
        <end position="171"/>
    </location>
</feature>
<dbReference type="InterPro" id="IPR016047">
    <property type="entry name" value="M23ase_b-sheet_dom"/>
</dbReference>
<sequence length="567" mass="63290">MRVLVFVLLCCTVSVQAQLFAPANYPKGYFRNPLELAMDLSGNFGELRPNHYHMGLDLKTNKVENQLVHAAADGYISRIKIEPGGFGRAIYINHPNGFTTLYAHLNDFNPKLENWVKQQQYAKESWNVFLELTPGQFPVKQGDFLAYSGNTGGSQAPHLHFEIRRTADDVNVNPMLFGFPLADNTAPRILRLAVYDRMRSLYEQSPRLIPVKASGSNYSTTPALVKVSSPKVSFAITAFDTHTGSSNLNGIFEALLYVDNEAVIGFRMDNISYSDTRYLNAHIDYRTKSAGGAWLQHLSDLPGYVNSIYKQAKGDGAIDISDGAVHAVRIVVKDAYGNAATLDYSVQYDGTAVAPLVSTGKMFYPFMLDGFETEHCEFFIGERCLYDSVHIRYGQSANTHPQGISEVHTIGSSAIPLQESFLVRIQPNRSLTLQEQQHTVMQWYSGSKNDVQKVEWQNGWASARFRDFGSFRLVTDDIPPQINTPGLADGANLGKASRITFTVTDNLGRSKNVRTLLDGKWLRFTNDKGRTFIYRFDEKCLAGPHELTISAEDEAGNGTTKTIRFVR</sequence>
<dbReference type="KEGG" id="pseg:D3H65_20835"/>
<feature type="signal peptide" evidence="1">
    <location>
        <begin position="1"/>
        <end position="17"/>
    </location>
</feature>
<dbReference type="RefSeq" id="WP_119052165.1">
    <property type="nucleotide sequence ID" value="NZ_CP032157.1"/>
</dbReference>
<protein>
    <submittedName>
        <fullName evidence="3">M23 family peptidase</fullName>
    </submittedName>
</protein>
<dbReference type="GO" id="GO:0004222">
    <property type="term" value="F:metalloendopeptidase activity"/>
    <property type="evidence" value="ECO:0007669"/>
    <property type="project" value="TreeGrafter"/>
</dbReference>
<feature type="domain" description="M23ase beta-sheet core" evidence="2">
    <location>
        <begin position="52"/>
        <end position="120"/>
    </location>
</feature>
<proteinExistence type="predicted"/>
<evidence type="ECO:0000256" key="1">
    <source>
        <dbReference type="SAM" id="SignalP"/>
    </source>
</evidence>
<dbReference type="InterPro" id="IPR013783">
    <property type="entry name" value="Ig-like_fold"/>
</dbReference>
<organism evidence="3 4">
    <name type="scientific">Paraflavitalea soli</name>
    <dbReference type="NCBI Taxonomy" id="2315862"/>
    <lineage>
        <taxon>Bacteria</taxon>
        <taxon>Pseudomonadati</taxon>
        <taxon>Bacteroidota</taxon>
        <taxon>Chitinophagia</taxon>
        <taxon>Chitinophagales</taxon>
        <taxon>Chitinophagaceae</taxon>
        <taxon>Paraflavitalea</taxon>
    </lineage>
</organism>
<dbReference type="Gene3D" id="2.70.70.10">
    <property type="entry name" value="Glucose Permease (Domain IIA)"/>
    <property type="match status" value="1"/>
</dbReference>
<dbReference type="Gene3D" id="2.60.40.10">
    <property type="entry name" value="Immunoglobulins"/>
    <property type="match status" value="1"/>
</dbReference>
<dbReference type="InterPro" id="IPR050570">
    <property type="entry name" value="Cell_wall_metabolism_enzyme"/>
</dbReference>
<dbReference type="CDD" id="cd12797">
    <property type="entry name" value="M23_peptidase"/>
    <property type="match status" value="1"/>
</dbReference>
<dbReference type="PANTHER" id="PTHR21666:SF285">
    <property type="entry name" value="M23 FAMILY METALLOPEPTIDASE"/>
    <property type="match status" value="1"/>
</dbReference>
<accession>A0A3B7MR62</accession>
<keyword evidence="1" id="KW-0732">Signal</keyword>
<feature type="chain" id="PRO_5017715989" evidence="1">
    <location>
        <begin position="18"/>
        <end position="567"/>
    </location>
</feature>
<gene>
    <name evidence="3" type="ORF">D3H65_20835</name>
</gene>
<dbReference type="EMBL" id="CP032157">
    <property type="protein sequence ID" value="AXY76287.1"/>
    <property type="molecule type" value="Genomic_DNA"/>
</dbReference>
<reference evidence="3 4" key="1">
    <citation type="submission" date="2018-09" db="EMBL/GenBank/DDBJ databases">
        <title>Genome sequencing of strain 6GH32-13.</title>
        <authorList>
            <person name="Weon H.-Y."/>
            <person name="Heo J."/>
            <person name="Kwon S.-W."/>
        </authorList>
    </citation>
    <scope>NUCLEOTIDE SEQUENCE [LARGE SCALE GENOMIC DNA]</scope>
    <source>
        <strain evidence="3 4">5GH32-13</strain>
    </source>
</reference>
<evidence type="ECO:0000259" key="2">
    <source>
        <dbReference type="Pfam" id="PF01551"/>
    </source>
</evidence>
<dbReference type="PANTHER" id="PTHR21666">
    <property type="entry name" value="PEPTIDASE-RELATED"/>
    <property type="match status" value="1"/>
</dbReference>
<dbReference type="InterPro" id="IPR011055">
    <property type="entry name" value="Dup_hybrid_motif"/>
</dbReference>
<evidence type="ECO:0000313" key="4">
    <source>
        <dbReference type="Proteomes" id="UP000263900"/>
    </source>
</evidence>
<dbReference type="Pfam" id="PF01551">
    <property type="entry name" value="Peptidase_M23"/>
    <property type="match status" value="2"/>
</dbReference>
<dbReference type="AlphaFoldDB" id="A0A3B7MR62"/>
<name>A0A3B7MR62_9BACT</name>